<reference evidence="1" key="2">
    <citation type="journal article" date="2022" name="Hortic Res">
        <title>The genome of Dioscorea zingiberensis sheds light on the biosynthesis, origin and evolution of the medicinally important diosgenin saponins.</title>
        <authorList>
            <person name="Li Y."/>
            <person name="Tan C."/>
            <person name="Li Z."/>
            <person name="Guo J."/>
            <person name="Li S."/>
            <person name="Chen X."/>
            <person name="Wang C."/>
            <person name="Dai X."/>
            <person name="Yang H."/>
            <person name="Song W."/>
            <person name="Hou L."/>
            <person name="Xu J."/>
            <person name="Tong Z."/>
            <person name="Xu A."/>
            <person name="Yuan X."/>
            <person name="Wang W."/>
            <person name="Yang Q."/>
            <person name="Chen L."/>
            <person name="Sun Z."/>
            <person name="Wang K."/>
            <person name="Pan B."/>
            <person name="Chen J."/>
            <person name="Bao Y."/>
            <person name="Liu F."/>
            <person name="Qi X."/>
            <person name="Gang D.R."/>
            <person name="Wen J."/>
            <person name="Li J."/>
        </authorList>
    </citation>
    <scope>NUCLEOTIDE SEQUENCE</scope>
    <source>
        <strain evidence="1">Dzin_1.0</strain>
    </source>
</reference>
<protein>
    <submittedName>
        <fullName evidence="1">Uncharacterized protein</fullName>
    </submittedName>
</protein>
<evidence type="ECO:0000313" key="2">
    <source>
        <dbReference type="Proteomes" id="UP001085076"/>
    </source>
</evidence>
<keyword evidence="2" id="KW-1185">Reference proteome</keyword>
<gene>
    <name evidence="1" type="ORF">J5N97_018527</name>
</gene>
<name>A0A9D5CD02_9LILI</name>
<organism evidence="1 2">
    <name type="scientific">Dioscorea zingiberensis</name>
    <dbReference type="NCBI Taxonomy" id="325984"/>
    <lineage>
        <taxon>Eukaryota</taxon>
        <taxon>Viridiplantae</taxon>
        <taxon>Streptophyta</taxon>
        <taxon>Embryophyta</taxon>
        <taxon>Tracheophyta</taxon>
        <taxon>Spermatophyta</taxon>
        <taxon>Magnoliopsida</taxon>
        <taxon>Liliopsida</taxon>
        <taxon>Dioscoreales</taxon>
        <taxon>Dioscoreaceae</taxon>
        <taxon>Dioscorea</taxon>
    </lineage>
</organism>
<reference evidence="1" key="1">
    <citation type="submission" date="2021-03" db="EMBL/GenBank/DDBJ databases">
        <authorList>
            <person name="Li Z."/>
            <person name="Yang C."/>
        </authorList>
    </citation>
    <scope>NUCLEOTIDE SEQUENCE</scope>
    <source>
        <strain evidence="1">Dzin_1.0</strain>
        <tissue evidence="1">Leaf</tissue>
    </source>
</reference>
<proteinExistence type="predicted"/>
<comment type="caution">
    <text evidence="1">The sequence shown here is derived from an EMBL/GenBank/DDBJ whole genome shotgun (WGS) entry which is preliminary data.</text>
</comment>
<dbReference type="EMBL" id="JAGGNH010000005">
    <property type="protein sequence ID" value="KAJ0970568.1"/>
    <property type="molecule type" value="Genomic_DNA"/>
</dbReference>
<dbReference type="Proteomes" id="UP001085076">
    <property type="component" value="Miscellaneous, Linkage group lg05"/>
</dbReference>
<evidence type="ECO:0000313" key="1">
    <source>
        <dbReference type="EMBL" id="KAJ0970568.1"/>
    </source>
</evidence>
<accession>A0A9D5CD02</accession>
<dbReference type="AlphaFoldDB" id="A0A9D5CD02"/>
<sequence>MYTVEPLLRKYAANGIKICVSALENGRRTEVADAVLLSSPNRSSHDRTPPSSFKPRSSLAFALEPVGPADWKFVVRIVQ</sequence>